<feature type="transmembrane region" description="Helical" evidence="2">
    <location>
        <begin position="292"/>
        <end position="310"/>
    </location>
</feature>
<feature type="transmembrane region" description="Helical" evidence="2">
    <location>
        <begin position="210"/>
        <end position="231"/>
    </location>
</feature>
<name>A0ABU8ECH9_9ACTN</name>
<keyword evidence="6" id="KW-1185">Reference proteome</keyword>
<dbReference type="EMBL" id="JBAPLV010000046">
    <property type="protein sequence ID" value="MEI4281333.1"/>
    <property type="molecule type" value="Genomic_DNA"/>
</dbReference>
<feature type="transmembrane region" description="Helical" evidence="2">
    <location>
        <begin position="269"/>
        <end position="286"/>
    </location>
</feature>
<feature type="region of interest" description="Disordered" evidence="1">
    <location>
        <begin position="1"/>
        <end position="41"/>
    </location>
</feature>
<keyword evidence="2" id="KW-0472">Membrane</keyword>
<evidence type="ECO:0000259" key="3">
    <source>
        <dbReference type="Pfam" id="PF01757"/>
    </source>
</evidence>
<dbReference type="Proteomes" id="UP001373496">
    <property type="component" value="Unassembled WGS sequence"/>
</dbReference>
<feature type="transmembrane region" description="Helical" evidence="2">
    <location>
        <begin position="367"/>
        <end position="384"/>
    </location>
</feature>
<evidence type="ECO:0000256" key="2">
    <source>
        <dbReference type="SAM" id="Phobius"/>
    </source>
</evidence>
<feature type="transmembrane region" description="Helical" evidence="2">
    <location>
        <begin position="331"/>
        <end position="355"/>
    </location>
</feature>
<evidence type="ECO:0000313" key="6">
    <source>
        <dbReference type="Proteomes" id="UP001373496"/>
    </source>
</evidence>
<sequence length="717" mass="76447">MSDSAVTAPPTQRMPAVRIPVPGTGAHRPAEEDDVPPVPPRPGARLDIQGLRAVAVGLVVLYHLRPDVLTGGFVGVDVFFVISGFLIVGSLGREAVRTGTVSLRDFYARRVRRLLPASTVVLVVVVVATVLVMPVSRWQGTAEGVLASVLQVQNWWQAATDGYSAATGAVSPVQHFWSLAVEEQFYLLAPLLLLVACWLSVRLHRSRRGSVVAVVAVLAVVSLAHSVTFTVTDHDVAYFATTTRMWELAAGGLLALLGDRLRVARPVRALASWVGLAAIAGAAVTFDTTMAFPGWIALAPVLGTVLVLLSGQPDGAAARTGSAQRLLGSRLFGYFGDISYSLYLWHWPVIVFWTFWVGRGPTKEECVVLLVAAVALADLSTRFVETPFRHPRPRRAGRPAGNRGAFRLAAVLTVVSLAAGVGPWLYVQQRTSDLGDQRLDADHPGGAGVLPDELPAATGVPVIPDPTVAAQDTPYMHEGCVAFDPRQMDPDQCLYGDLGSPLTVVLAGDSHAGQLTTPLTAVAEDQGWRLQTMVRNGCPFMAAPILIGGQPDSDCAAANEVSVQRLVESHPQVVVTTAMRPEAYASALGWGWTSESDLVDGYLRLWGPLLEAGIRIVVVRDVPTPDQVGPECVERAGPDSPDCAMSRADVDQQSDPMVIAAQRSGAVQVIDLTDHLCNQETCPAVVGNVLVYRDNHLTDTFALSLAPALEQLLVGLV</sequence>
<dbReference type="PANTHER" id="PTHR23028:SF53">
    <property type="entry name" value="ACYL_TRANSF_3 DOMAIN-CONTAINING PROTEIN"/>
    <property type="match status" value="1"/>
</dbReference>
<dbReference type="RefSeq" id="WP_336393039.1">
    <property type="nucleotide sequence ID" value="NZ_JBAPLV010000046.1"/>
</dbReference>
<organism evidence="5 6">
    <name type="scientific">Klenkia terrae</name>
    <dbReference type="NCBI Taxonomy" id="1052259"/>
    <lineage>
        <taxon>Bacteria</taxon>
        <taxon>Bacillati</taxon>
        <taxon>Actinomycetota</taxon>
        <taxon>Actinomycetes</taxon>
        <taxon>Geodermatophilales</taxon>
        <taxon>Geodermatophilaceae</taxon>
        <taxon>Klenkia</taxon>
    </lineage>
</organism>
<dbReference type="EC" id="2.3.1.-" evidence="5"/>
<keyword evidence="5" id="KW-0808">Transferase</keyword>
<dbReference type="InterPro" id="IPR043968">
    <property type="entry name" value="SGNH"/>
</dbReference>
<dbReference type="Pfam" id="PF01757">
    <property type="entry name" value="Acyl_transf_3"/>
    <property type="match status" value="1"/>
</dbReference>
<proteinExistence type="predicted"/>
<feature type="transmembrane region" description="Helical" evidence="2">
    <location>
        <begin position="68"/>
        <end position="92"/>
    </location>
</feature>
<feature type="transmembrane region" description="Helical" evidence="2">
    <location>
        <begin position="185"/>
        <end position="203"/>
    </location>
</feature>
<dbReference type="InterPro" id="IPR002656">
    <property type="entry name" value="Acyl_transf_3_dom"/>
</dbReference>
<keyword evidence="5" id="KW-0012">Acyltransferase</keyword>
<keyword evidence="2" id="KW-0812">Transmembrane</keyword>
<evidence type="ECO:0000256" key="1">
    <source>
        <dbReference type="SAM" id="MobiDB-lite"/>
    </source>
</evidence>
<protein>
    <submittedName>
        <fullName evidence="5">Acyltransferase family protein</fullName>
        <ecNumber evidence="5">2.3.1.-</ecNumber>
    </submittedName>
</protein>
<keyword evidence="2" id="KW-1133">Transmembrane helix</keyword>
<evidence type="ECO:0000313" key="5">
    <source>
        <dbReference type="EMBL" id="MEI4281333.1"/>
    </source>
</evidence>
<comment type="caution">
    <text evidence="5">The sequence shown here is derived from an EMBL/GenBank/DDBJ whole genome shotgun (WGS) entry which is preliminary data.</text>
</comment>
<dbReference type="PANTHER" id="PTHR23028">
    <property type="entry name" value="ACETYLTRANSFERASE"/>
    <property type="match status" value="1"/>
</dbReference>
<evidence type="ECO:0000259" key="4">
    <source>
        <dbReference type="Pfam" id="PF19040"/>
    </source>
</evidence>
<dbReference type="Pfam" id="PF19040">
    <property type="entry name" value="SGNH"/>
    <property type="match status" value="1"/>
</dbReference>
<feature type="transmembrane region" description="Helical" evidence="2">
    <location>
        <begin position="405"/>
        <end position="426"/>
    </location>
</feature>
<reference evidence="5 6" key="1">
    <citation type="submission" date="2024-03" db="EMBL/GenBank/DDBJ databases">
        <title>Draft genome sequence of Klenkia terrae.</title>
        <authorList>
            <person name="Duangmal K."/>
            <person name="Chantavorakit T."/>
        </authorList>
    </citation>
    <scope>NUCLEOTIDE SEQUENCE [LARGE SCALE GENOMIC DNA]</scope>
    <source>
        <strain evidence="5 6">JCM 17786</strain>
    </source>
</reference>
<feature type="domain" description="SGNH" evidence="4">
    <location>
        <begin position="487"/>
        <end position="711"/>
    </location>
</feature>
<accession>A0ABU8ECH9</accession>
<dbReference type="GO" id="GO:0016746">
    <property type="term" value="F:acyltransferase activity"/>
    <property type="evidence" value="ECO:0007669"/>
    <property type="project" value="UniProtKB-KW"/>
</dbReference>
<dbReference type="InterPro" id="IPR050879">
    <property type="entry name" value="Acyltransferase_3"/>
</dbReference>
<feature type="transmembrane region" description="Helical" evidence="2">
    <location>
        <begin position="237"/>
        <end position="257"/>
    </location>
</feature>
<feature type="transmembrane region" description="Helical" evidence="2">
    <location>
        <begin position="113"/>
        <end position="133"/>
    </location>
</feature>
<gene>
    <name evidence="5" type="ORF">UXQ13_22865</name>
</gene>
<feature type="domain" description="Acyltransferase 3" evidence="3">
    <location>
        <begin position="47"/>
        <end position="377"/>
    </location>
</feature>